<accession>A0AAE0UA74</accession>
<protein>
    <submittedName>
        <fullName evidence="3">Uncharacterized protein</fullName>
    </submittedName>
</protein>
<comment type="caution">
    <text evidence="3">The sequence shown here is derived from an EMBL/GenBank/DDBJ whole genome shotgun (WGS) entry which is preliminary data.</text>
</comment>
<reference evidence="3" key="2">
    <citation type="submission" date="2023-07" db="EMBL/GenBank/DDBJ databases">
        <authorList>
            <consortium name="Lawrence Berkeley National Laboratory"/>
            <person name="Haridas S."/>
            <person name="Hensen N."/>
            <person name="Bonometti L."/>
            <person name="Westerberg I."/>
            <person name="Brannstrom I.O."/>
            <person name="Guillou S."/>
            <person name="Cros-Aarteil S."/>
            <person name="Calhoun S."/>
            <person name="Kuo A."/>
            <person name="Mondo S."/>
            <person name="Pangilinan J."/>
            <person name="Riley R."/>
            <person name="LaButti K."/>
            <person name="Andreopoulos B."/>
            <person name="Lipzen A."/>
            <person name="Chen C."/>
            <person name="Yanf M."/>
            <person name="Daum C."/>
            <person name="Ng V."/>
            <person name="Clum A."/>
            <person name="Steindorff A."/>
            <person name="Ohm R."/>
            <person name="Martin F."/>
            <person name="Silar P."/>
            <person name="Natvig D."/>
            <person name="Lalanne C."/>
            <person name="Gautier V."/>
            <person name="Ament-velasquez S.L."/>
            <person name="Kruys A."/>
            <person name="Hutchinson M.I."/>
            <person name="Powell A.J."/>
            <person name="Barry K."/>
            <person name="Miller A.N."/>
            <person name="Grigoriev I.V."/>
            <person name="Debuchy R."/>
            <person name="Gladieux P."/>
            <person name="Thoren M.H."/>
            <person name="Johannesson H."/>
        </authorList>
    </citation>
    <scope>NUCLEOTIDE SEQUENCE</scope>
    <source>
        <strain evidence="3">FGSC 1904</strain>
    </source>
</reference>
<reference evidence="3" key="1">
    <citation type="journal article" date="2023" name="Mol. Phylogenet. Evol.">
        <title>Genome-scale phylogeny and comparative genomics of the fungal order Sordariales.</title>
        <authorList>
            <person name="Hensen N."/>
            <person name="Bonometti L."/>
            <person name="Westerberg I."/>
            <person name="Brannstrom I.O."/>
            <person name="Guillou S."/>
            <person name="Cros-Aarteil S."/>
            <person name="Calhoun S."/>
            <person name="Haridas S."/>
            <person name="Kuo A."/>
            <person name="Mondo S."/>
            <person name="Pangilinan J."/>
            <person name="Riley R."/>
            <person name="LaButti K."/>
            <person name="Andreopoulos B."/>
            <person name="Lipzen A."/>
            <person name="Chen C."/>
            <person name="Yan M."/>
            <person name="Daum C."/>
            <person name="Ng V."/>
            <person name="Clum A."/>
            <person name="Steindorff A."/>
            <person name="Ohm R.A."/>
            <person name="Martin F."/>
            <person name="Silar P."/>
            <person name="Natvig D.O."/>
            <person name="Lalanne C."/>
            <person name="Gautier V."/>
            <person name="Ament-Velasquez S.L."/>
            <person name="Kruys A."/>
            <person name="Hutchinson M.I."/>
            <person name="Powell A.J."/>
            <person name="Barry K."/>
            <person name="Miller A.N."/>
            <person name="Grigoriev I.V."/>
            <person name="Debuchy R."/>
            <person name="Gladieux P."/>
            <person name="Hiltunen Thoren M."/>
            <person name="Johannesson H."/>
        </authorList>
    </citation>
    <scope>NUCLEOTIDE SEQUENCE</scope>
    <source>
        <strain evidence="3">FGSC 1904</strain>
    </source>
</reference>
<keyword evidence="2" id="KW-1133">Transmembrane helix</keyword>
<evidence type="ECO:0000313" key="3">
    <source>
        <dbReference type="EMBL" id="KAK3396653.1"/>
    </source>
</evidence>
<keyword evidence="2" id="KW-0472">Membrane</keyword>
<feature type="compositionally biased region" description="Low complexity" evidence="1">
    <location>
        <begin position="408"/>
        <end position="428"/>
    </location>
</feature>
<keyword evidence="4" id="KW-1185">Reference proteome</keyword>
<dbReference type="Proteomes" id="UP001281003">
    <property type="component" value="Unassembled WGS sequence"/>
</dbReference>
<feature type="compositionally biased region" description="Polar residues" evidence="1">
    <location>
        <begin position="180"/>
        <end position="198"/>
    </location>
</feature>
<proteinExistence type="predicted"/>
<organism evidence="3 4">
    <name type="scientific">Sordaria brevicollis</name>
    <dbReference type="NCBI Taxonomy" id="83679"/>
    <lineage>
        <taxon>Eukaryota</taxon>
        <taxon>Fungi</taxon>
        <taxon>Dikarya</taxon>
        <taxon>Ascomycota</taxon>
        <taxon>Pezizomycotina</taxon>
        <taxon>Sordariomycetes</taxon>
        <taxon>Sordariomycetidae</taxon>
        <taxon>Sordariales</taxon>
        <taxon>Sordariaceae</taxon>
        <taxon>Sordaria</taxon>
    </lineage>
</organism>
<feature type="region of interest" description="Disordered" evidence="1">
    <location>
        <begin position="408"/>
        <end position="432"/>
    </location>
</feature>
<evidence type="ECO:0000256" key="2">
    <source>
        <dbReference type="SAM" id="Phobius"/>
    </source>
</evidence>
<evidence type="ECO:0000313" key="4">
    <source>
        <dbReference type="Proteomes" id="UP001281003"/>
    </source>
</evidence>
<feature type="transmembrane region" description="Helical" evidence="2">
    <location>
        <begin position="440"/>
        <end position="464"/>
    </location>
</feature>
<gene>
    <name evidence="3" type="ORF">B0T20DRAFT_481629</name>
</gene>
<dbReference type="AlphaFoldDB" id="A0AAE0UA74"/>
<dbReference type="EMBL" id="JAUTDP010000009">
    <property type="protein sequence ID" value="KAK3396653.1"/>
    <property type="molecule type" value="Genomic_DNA"/>
</dbReference>
<feature type="region of interest" description="Disordered" evidence="1">
    <location>
        <begin position="180"/>
        <end position="242"/>
    </location>
</feature>
<evidence type="ECO:0000256" key="1">
    <source>
        <dbReference type="SAM" id="MobiDB-lite"/>
    </source>
</evidence>
<keyword evidence="2" id="KW-0812">Transmembrane</keyword>
<sequence length="486" mass="51532">MALSPWRFTAFDARFKVVPDFRSIRRGHVSNLGSKQRMRVSTTAPFSTSALYLYLFINTHLVNSVDLPSTKQAIDQQDQTLCTVVKMKSHPLFPSILFFPLSLVSFLGLVSVASALPTLFHVQPATVQVIGHNVHDNGRMTTSTTHPQMGPFKSAFASTFEVAMSPVRAVANMFDTTTDGTDMYTEQPSQKAGCSRSRTALRKRGLGGDTDNDNDKSSSSSSSPPTEDVQPADNTNNNSDKADKVAKITKAADEAKAAITDIVDKAAIAAKVANADNNADRAAQQEVTAAADEAKEAITAIAAKVANAVNADNNDNNADRAQEVTTAADQAIAAITAIADKAAKVAKADNNDADSADKVAKAANEAIAAVTAMAEKAANGDNNNKVAVAASEAAMAAIVAMSQPTKLTTMSTPQWPQTTTTTTTAKPSTYPPHKPPQTDVLIVVGVFGFLVLLMGVGLAMKCGCCERRRLRRRMMTEDVPDLVRAG</sequence>
<name>A0AAE0UA74_SORBR</name>
<feature type="transmembrane region" description="Helical" evidence="2">
    <location>
        <begin position="96"/>
        <end position="120"/>
    </location>
</feature>